<dbReference type="GO" id="GO:0004386">
    <property type="term" value="F:helicase activity"/>
    <property type="evidence" value="ECO:0007669"/>
    <property type="project" value="InterPro"/>
</dbReference>
<evidence type="ECO:0000313" key="5">
    <source>
        <dbReference type="EMBL" id="BAW26660.1"/>
    </source>
</evidence>
<dbReference type="SUPFAM" id="SSF52540">
    <property type="entry name" value="P-loop containing nucleoside triphosphate hydrolases"/>
    <property type="match status" value="1"/>
</dbReference>
<keyword evidence="1" id="KW-0547">Nucleotide-binding</keyword>
<feature type="domain" description="Helicase ATP-binding" evidence="4">
    <location>
        <begin position="88"/>
        <end position="389"/>
    </location>
</feature>
<dbReference type="InterPro" id="IPR006555">
    <property type="entry name" value="ATP-dep_Helicase_C"/>
</dbReference>
<dbReference type="InterPro" id="IPR014013">
    <property type="entry name" value="Helic_SF1/SF2_ATP-bd_DinG/Rad3"/>
</dbReference>
<evidence type="ECO:0000313" key="6">
    <source>
        <dbReference type="Proteomes" id="UP000218731"/>
    </source>
</evidence>
<proteinExistence type="predicted"/>
<evidence type="ECO:0000256" key="3">
    <source>
        <dbReference type="ARBA" id="ARBA00022840"/>
    </source>
</evidence>
<organism evidence="5 6">
    <name type="scientific">Pseudomonas putida</name>
    <name type="common">Arthrobacter siderocapsulatus</name>
    <dbReference type="NCBI Taxonomy" id="303"/>
    <lineage>
        <taxon>Bacteria</taxon>
        <taxon>Pseudomonadati</taxon>
        <taxon>Pseudomonadota</taxon>
        <taxon>Gammaproteobacteria</taxon>
        <taxon>Pseudomonadales</taxon>
        <taxon>Pseudomonadaceae</taxon>
        <taxon>Pseudomonas</taxon>
    </lineage>
</organism>
<evidence type="ECO:0000259" key="4">
    <source>
        <dbReference type="PROSITE" id="PS51193"/>
    </source>
</evidence>
<sequence length="718" mass="77827">MEVIRIGAIAPPEKQRSQWARDKLAEAIELKLEPIAVPLHEVESFTSTMNPALASQLKRMAKDCNIPLARLTAGLLAALRRHYEAMEVAPVPVNPETGIPGQSEVREVLLPLLEQSASAIEKGKIVFAEAATGTGKGRMIASLAANAAAKGDTVVISAPLAVTWQLIDALKGIREAQVAGITLSLGRPNFVSPGRVLEWAVDNERVELAAWVEQGGKPLSARTKGASEVIEHELCWMLEDALVLAEDLPIDAIMLSPDDDDDCPAQRLYKSMRNNHTEAGIVLCSHYMLAAHVRFMQLRGLAGEDDPAEPAQSFSLPQAIDTLIVDEAHLLEQAFAAIYSHTLRLRPLVRAIESHVGRGKTPVVNALNALAQQITRTVQQGKDGGARVCQLDEVPSLEPALRDALTALESVKLKSLDGGAKAVIRVAIRALKDALSGRSRLRMELTPVRHFPMLVSGRANLQKALLSLWDAVAGAALVSATIYASDDHAVLTRWKLEVPPARAIYLPPVHPAWTTEPVLLHPDRNAIEPNDSPEWADETAGLIAKVAERAVGGTLVLCTSYQNAELLQGRLLAVLGERLIVQTKVSSASMCVAQYKALYRAGARPVWLGLGAAWTGIDLSDELATDPADDAMLSDLVITRLPVGLNRSLTHERRVAIAGFKIVTLEAVWQLRQGLGRLVRRPGVKNKNLWVLDSRIGGNAPWVTPYRRLLSRYQAAPV</sequence>
<dbReference type="Gene3D" id="3.40.50.300">
    <property type="entry name" value="P-loop containing nucleotide triphosphate hydrolases"/>
    <property type="match status" value="2"/>
</dbReference>
<gene>
    <name evidence="5" type="ORF">KF715C_pA1550</name>
</gene>
<dbReference type="PROSITE" id="PS51193">
    <property type="entry name" value="HELICASE_ATP_BIND_2"/>
    <property type="match status" value="1"/>
</dbReference>
<dbReference type="EMBL" id="AP015030">
    <property type="protein sequence ID" value="BAW26660.1"/>
    <property type="molecule type" value="Genomic_DNA"/>
</dbReference>
<dbReference type="GO" id="GO:0003676">
    <property type="term" value="F:nucleic acid binding"/>
    <property type="evidence" value="ECO:0007669"/>
    <property type="project" value="InterPro"/>
</dbReference>
<keyword evidence="3" id="KW-0067">ATP-binding</keyword>
<protein>
    <submittedName>
        <fullName evidence="5">CRISPR-associated DEAD/DEAH-box helicase Csf4</fullName>
    </submittedName>
</protein>
<dbReference type="GO" id="GO:0016818">
    <property type="term" value="F:hydrolase activity, acting on acid anhydrides, in phosphorus-containing anhydrides"/>
    <property type="evidence" value="ECO:0007669"/>
    <property type="project" value="InterPro"/>
</dbReference>
<dbReference type="Proteomes" id="UP000218731">
    <property type="component" value="Plasmid pKF715A"/>
</dbReference>
<accession>A0A1L7NMG6</accession>
<geneLocation type="plasmid" evidence="6">
    <name>pkf715a dna</name>
</geneLocation>
<evidence type="ECO:0000256" key="1">
    <source>
        <dbReference type="ARBA" id="ARBA00022741"/>
    </source>
</evidence>
<reference evidence="5 6" key="1">
    <citation type="submission" date="2015-11" db="EMBL/GenBank/DDBJ databases">
        <title>Complete genome sequencing of a biphenyl-degrading bacterium, Pseudomonas putida KF715 (=NBRC110667).</title>
        <authorList>
            <person name="Suenaga H."/>
            <person name="Fujihara N."/>
            <person name="Watanabe T."/>
            <person name="Hirose J."/>
            <person name="Kimura N."/>
            <person name="Yamazoe A."/>
            <person name="Hosoyama A."/>
            <person name="Shimodaira J."/>
            <person name="Furukawa K."/>
        </authorList>
    </citation>
    <scope>NUCLEOTIDE SEQUENCE [LARGE SCALE GENOMIC DNA]</scope>
    <source>
        <strain evidence="5 6">KF715</strain>
        <plasmid evidence="6">Plasmid pkf715a dna</plasmid>
    </source>
</reference>
<name>A0A1L7NMG6_PSEPU</name>
<dbReference type="Pfam" id="PF13307">
    <property type="entry name" value="Helicase_C_2"/>
    <property type="match status" value="1"/>
</dbReference>
<keyword evidence="5" id="KW-0614">Plasmid</keyword>
<dbReference type="AlphaFoldDB" id="A0A1L7NMG6"/>
<dbReference type="GO" id="GO:0006139">
    <property type="term" value="P:nucleobase-containing compound metabolic process"/>
    <property type="evidence" value="ECO:0007669"/>
    <property type="project" value="InterPro"/>
</dbReference>
<evidence type="ECO:0000256" key="2">
    <source>
        <dbReference type="ARBA" id="ARBA00022801"/>
    </source>
</evidence>
<keyword evidence="2" id="KW-0378">Hydrolase</keyword>
<dbReference type="InterPro" id="IPR027417">
    <property type="entry name" value="P-loop_NTPase"/>
</dbReference>
<dbReference type="GO" id="GO:0005524">
    <property type="term" value="F:ATP binding"/>
    <property type="evidence" value="ECO:0007669"/>
    <property type="project" value="UniProtKB-KW"/>
</dbReference>